<evidence type="ECO:0000256" key="5">
    <source>
        <dbReference type="ARBA" id="ARBA00022989"/>
    </source>
</evidence>
<dbReference type="Gene3D" id="1.20.1540.10">
    <property type="entry name" value="Rhomboid-like"/>
    <property type="match status" value="1"/>
</dbReference>
<dbReference type="AlphaFoldDB" id="A0A8T9B5B6"/>
<keyword evidence="11" id="KW-1185">Reference proteome</keyword>
<evidence type="ECO:0000256" key="6">
    <source>
        <dbReference type="ARBA" id="ARBA00023136"/>
    </source>
</evidence>
<organism evidence="10 11">
    <name type="scientific">Lachnellula arida</name>
    <dbReference type="NCBI Taxonomy" id="1316785"/>
    <lineage>
        <taxon>Eukaryota</taxon>
        <taxon>Fungi</taxon>
        <taxon>Dikarya</taxon>
        <taxon>Ascomycota</taxon>
        <taxon>Pezizomycotina</taxon>
        <taxon>Leotiomycetes</taxon>
        <taxon>Helotiales</taxon>
        <taxon>Lachnaceae</taxon>
        <taxon>Lachnellula</taxon>
    </lineage>
</organism>
<evidence type="ECO:0000256" key="1">
    <source>
        <dbReference type="ARBA" id="ARBA00004141"/>
    </source>
</evidence>
<keyword evidence="4" id="KW-0378">Hydrolase</keyword>
<feature type="coiled-coil region" evidence="7">
    <location>
        <begin position="224"/>
        <end position="255"/>
    </location>
</feature>
<proteinExistence type="inferred from homology"/>
<evidence type="ECO:0000256" key="8">
    <source>
        <dbReference type="SAM" id="Phobius"/>
    </source>
</evidence>
<dbReference type="InterPro" id="IPR050925">
    <property type="entry name" value="Rhomboid_protease_S54"/>
</dbReference>
<evidence type="ECO:0000256" key="4">
    <source>
        <dbReference type="ARBA" id="ARBA00022801"/>
    </source>
</evidence>
<comment type="caution">
    <text evidence="10">The sequence shown here is derived from an EMBL/GenBank/DDBJ whole genome shotgun (WGS) entry which is preliminary data.</text>
</comment>
<evidence type="ECO:0000256" key="3">
    <source>
        <dbReference type="ARBA" id="ARBA00022692"/>
    </source>
</evidence>
<dbReference type="InterPro" id="IPR035952">
    <property type="entry name" value="Rhomboid-like_sf"/>
</dbReference>
<evidence type="ECO:0000256" key="2">
    <source>
        <dbReference type="ARBA" id="ARBA00009045"/>
    </source>
</evidence>
<name>A0A8T9B5B6_9HELO</name>
<dbReference type="Proteomes" id="UP000469559">
    <property type="component" value="Unassembled WGS sequence"/>
</dbReference>
<evidence type="ECO:0000259" key="9">
    <source>
        <dbReference type="Pfam" id="PF01694"/>
    </source>
</evidence>
<gene>
    <name evidence="10" type="primary">PCP1</name>
    <name evidence="10" type="ORF">LARI1_G006055</name>
</gene>
<dbReference type="OrthoDB" id="10260614at2759"/>
<keyword evidence="3 8" id="KW-0812">Transmembrane</keyword>
<feature type="domain" description="Peptidase S54 rhomboid" evidence="9">
    <location>
        <begin position="383"/>
        <end position="531"/>
    </location>
</feature>
<dbReference type="GO" id="GO:0016020">
    <property type="term" value="C:membrane"/>
    <property type="evidence" value="ECO:0007669"/>
    <property type="project" value="UniProtKB-SubCell"/>
</dbReference>
<evidence type="ECO:0000256" key="7">
    <source>
        <dbReference type="SAM" id="Coils"/>
    </source>
</evidence>
<dbReference type="Pfam" id="PF01694">
    <property type="entry name" value="Rhomboid"/>
    <property type="match status" value="1"/>
</dbReference>
<comment type="similarity">
    <text evidence="2">Belongs to the peptidase S54 family.</text>
</comment>
<keyword evidence="5 8" id="KW-1133">Transmembrane helix</keyword>
<dbReference type="EMBL" id="QGMF01000588">
    <property type="protein sequence ID" value="TVY14925.1"/>
    <property type="molecule type" value="Genomic_DNA"/>
</dbReference>
<accession>A0A8T9B5B6</accession>
<evidence type="ECO:0000313" key="10">
    <source>
        <dbReference type="EMBL" id="TVY14925.1"/>
    </source>
</evidence>
<keyword evidence="6 8" id="KW-0472">Membrane</keyword>
<dbReference type="GO" id="GO:0004252">
    <property type="term" value="F:serine-type endopeptidase activity"/>
    <property type="evidence" value="ECO:0007669"/>
    <property type="project" value="InterPro"/>
</dbReference>
<dbReference type="GO" id="GO:0006465">
    <property type="term" value="P:signal peptide processing"/>
    <property type="evidence" value="ECO:0007669"/>
    <property type="project" value="TreeGrafter"/>
</dbReference>
<feature type="transmembrane region" description="Helical" evidence="8">
    <location>
        <begin position="340"/>
        <end position="359"/>
    </location>
</feature>
<evidence type="ECO:0000313" key="11">
    <source>
        <dbReference type="Proteomes" id="UP000469559"/>
    </source>
</evidence>
<feature type="transmembrane region" description="Helical" evidence="8">
    <location>
        <begin position="443"/>
        <end position="464"/>
    </location>
</feature>
<dbReference type="SUPFAM" id="SSF144091">
    <property type="entry name" value="Rhomboid-like"/>
    <property type="match status" value="1"/>
</dbReference>
<dbReference type="InterPro" id="IPR022764">
    <property type="entry name" value="Peptidase_S54_rhomboid_dom"/>
</dbReference>
<feature type="transmembrane region" description="Helical" evidence="8">
    <location>
        <begin position="302"/>
        <end position="320"/>
    </location>
</feature>
<feature type="transmembrane region" description="Helical" evidence="8">
    <location>
        <begin position="484"/>
        <end position="501"/>
    </location>
</feature>
<reference evidence="10 11" key="1">
    <citation type="submission" date="2018-05" db="EMBL/GenBank/DDBJ databases">
        <title>Whole genome sequencing for identification of molecular markers to develop diagnostic detection tools for the regulated plant pathogen Lachnellula willkommii.</title>
        <authorList>
            <person name="Giroux E."/>
            <person name="Bilodeau G."/>
        </authorList>
    </citation>
    <scope>NUCLEOTIDE SEQUENCE [LARGE SCALE GENOMIC DNA]</scope>
    <source>
        <strain evidence="10 11">CBS 203.66</strain>
    </source>
</reference>
<dbReference type="PANTHER" id="PTHR43731">
    <property type="entry name" value="RHOMBOID PROTEASE"/>
    <property type="match status" value="1"/>
</dbReference>
<comment type="subcellular location">
    <subcellularLocation>
        <location evidence="1">Membrane</location>
        <topology evidence="1">Multi-pass membrane protein</topology>
    </subcellularLocation>
</comment>
<dbReference type="PANTHER" id="PTHR43731:SF14">
    <property type="entry name" value="PRESENILIN-ASSOCIATED RHOMBOID-LIKE PROTEIN, MITOCHONDRIAL"/>
    <property type="match status" value="1"/>
</dbReference>
<keyword evidence="7" id="KW-0175">Coiled coil</keyword>
<feature type="transmembrane region" description="Helical" evidence="8">
    <location>
        <begin position="418"/>
        <end position="437"/>
    </location>
</feature>
<protein>
    <submittedName>
        <fullName evidence="10">Mitochondrial rhomboid protein 1</fullName>
    </submittedName>
</protein>
<feature type="transmembrane region" description="Helical" evidence="8">
    <location>
        <begin position="366"/>
        <end position="383"/>
    </location>
</feature>
<sequence>MHSLGPPLSRIACLDTRSLLQTCSKVDSLAARIAQHARPYSIFSSQCSWKDRTTSISGRLRPILRIPNANSQIRIGARTFASQRIIKNFTDLPKDYDSESGLPFKAQPISQNEALRIFGKGVDVNTANRVLRVLHGLRVSGALEDPNSARLKGPFHQDLLIKRGLSWLRKNVPVDEVQNAGLRAEQELKEMNLETLQDSIKIGLWHPNSQKTVEGESPYGKSGLDKIREDEARMLDEKEKELEKSRNRQADEIRENTGTLQTGAASHVELRRRGENKRLQYFLERAQILPETPPEMSIFQRLFPSGLVVLGTLIGVYVFTQVYTPPATSARLWPDMPPSAATVAGLILLNAAVFAAWRIPPLFRFLNMHFILVPGYPFASSILGNVFSHQAVSHLAMNMGILWFVGSRLHDEIGRANFIAVYLASGALSSFVSLASFVVRGSFVSSSLGASGALCGIIACYLSINSGETVKLFGIFPPDDWPSLSALSMLVFLVGMDVLGLCKNRLRIQTVDHMAHLGGYAAGIGSAQLLMYRSRRRREIERERRKEMGIVDRIKEGRA</sequence>